<dbReference type="RefSeq" id="WP_076113747.1">
    <property type="nucleotide sequence ID" value="NZ_MPTB01000049.1"/>
</dbReference>
<evidence type="ECO:0000259" key="1">
    <source>
        <dbReference type="Pfam" id="PF18015"/>
    </source>
</evidence>
<dbReference type="Gene3D" id="3.40.630.80">
    <property type="match status" value="1"/>
</dbReference>
<comment type="caution">
    <text evidence="2">The sequence shown here is derived from an EMBL/GenBank/DDBJ whole genome shotgun (WGS) entry which is preliminary data.</text>
</comment>
<gene>
    <name evidence="2" type="ORF">BSK56_28110</name>
</gene>
<dbReference type="Pfam" id="PF18015">
    <property type="entry name" value="Acetyltransf_19"/>
    <property type="match status" value="1"/>
</dbReference>
<protein>
    <submittedName>
        <fullName evidence="2">N-acetyltransferase</fullName>
    </submittedName>
</protein>
<accession>A0ABX3GYM7</accession>
<name>A0ABX3GYM7_PAEBO</name>
<sequence length="261" mass="30321">MIQLLFKKCLINEVQHLIQDYIHTLSSPFDSFLEEHILTSTFYVILDELNEVGYYAIHQDQLLTQFYIQPSYLRHAQELFRQVIENHDVKSLFVPTCDELFVSLALDKDLHITKQAYFFQDSHLNIPENNSLKDDIVVPATLDDLLPIQQMCGDFLDHYEKRIANGELFSYYRGSVLLGIGVLEKSKMFNGLASIGMFTNEAYRKQGIGRTIILNLKKWCYNHELTPICGCWYYNEASKWTLESAGMITKTRLLNIKVKCT</sequence>
<dbReference type="EMBL" id="MPTB01000049">
    <property type="protein sequence ID" value="OMD40824.1"/>
    <property type="molecule type" value="Genomic_DNA"/>
</dbReference>
<dbReference type="InterPro" id="IPR016181">
    <property type="entry name" value="Acyl_CoA_acyltransferase"/>
</dbReference>
<dbReference type="Gene3D" id="3.40.630.30">
    <property type="match status" value="1"/>
</dbReference>
<dbReference type="InterPro" id="IPR040579">
    <property type="entry name" value="Acetyltransf_19"/>
</dbReference>
<organism evidence="2 3">
    <name type="scientific">Paenibacillus borealis</name>
    <dbReference type="NCBI Taxonomy" id="160799"/>
    <lineage>
        <taxon>Bacteria</taxon>
        <taxon>Bacillati</taxon>
        <taxon>Bacillota</taxon>
        <taxon>Bacilli</taxon>
        <taxon>Bacillales</taxon>
        <taxon>Paenibacillaceae</taxon>
        <taxon>Paenibacillus</taxon>
    </lineage>
</organism>
<proteinExistence type="predicted"/>
<dbReference type="Proteomes" id="UP000187412">
    <property type="component" value="Unassembled WGS sequence"/>
</dbReference>
<keyword evidence="3" id="KW-1185">Reference proteome</keyword>
<dbReference type="SUPFAM" id="SSF55729">
    <property type="entry name" value="Acyl-CoA N-acyltransferases (Nat)"/>
    <property type="match status" value="1"/>
</dbReference>
<feature type="domain" description="Acetyltransferase (GNAT)" evidence="1">
    <location>
        <begin position="11"/>
        <end position="122"/>
    </location>
</feature>
<evidence type="ECO:0000313" key="3">
    <source>
        <dbReference type="Proteomes" id="UP000187412"/>
    </source>
</evidence>
<evidence type="ECO:0000313" key="2">
    <source>
        <dbReference type="EMBL" id="OMD40824.1"/>
    </source>
</evidence>
<reference evidence="2 3" key="1">
    <citation type="submission" date="2016-10" db="EMBL/GenBank/DDBJ databases">
        <title>Paenibacillus species isolates.</title>
        <authorList>
            <person name="Beno S.M."/>
        </authorList>
    </citation>
    <scope>NUCLEOTIDE SEQUENCE [LARGE SCALE GENOMIC DNA]</scope>
    <source>
        <strain evidence="2 3">FSL H7-0744</strain>
    </source>
</reference>